<name>A0A9P6YCV5_9FUNG</name>
<keyword evidence="3" id="KW-1185">Reference proteome</keyword>
<feature type="region of interest" description="Disordered" evidence="1">
    <location>
        <begin position="225"/>
        <end position="253"/>
    </location>
</feature>
<proteinExistence type="predicted"/>
<evidence type="ECO:0000313" key="2">
    <source>
        <dbReference type="EMBL" id="KAG1544349.1"/>
    </source>
</evidence>
<feature type="compositionally biased region" description="Basic residues" evidence="1">
    <location>
        <begin position="79"/>
        <end position="90"/>
    </location>
</feature>
<organism evidence="2 3">
    <name type="scientific">Rhizopus delemar</name>
    <dbReference type="NCBI Taxonomy" id="936053"/>
    <lineage>
        <taxon>Eukaryota</taxon>
        <taxon>Fungi</taxon>
        <taxon>Fungi incertae sedis</taxon>
        <taxon>Mucoromycota</taxon>
        <taxon>Mucoromycotina</taxon>
        <taxon>Mucoromycetes</taxon>
        <taxon>Mucorales</taxon>
        <taxon>Mucorineae</taxon>
        <taxon>Rhizopodaceae</taxon>
        <taxon>Rhizopus</taxon>
    </lineage>
</organism>
<dbReference type="AlphaFoldDB" id="A0A9P6YCV5"/>
<sequence>MAPNDQLRAEHESCQLRRHHAAERAIAEPRQAGHGAAHYQQHDPPVGGVQAQVAATRFIVAQRHQDAPAVAAHHDPRQQGHHRQRSRRNHIPGLKRQVERLVARQAGRRPGIGAAGQHQLHQHDGQHQRDDRREEWRRPPIERQPPRHQRKQRRGTHCRQCGQRSGTRRKPIMREGQAGGIGAHAKKGRLAERQMAGVAPQHIHRHRRHRKKQRLDQHVEQVGVEQPGAGHGKGEARGCQPRQSLAARRARGRHGGRLRVLGKRMVSHGRILGDAGAASARPIRRW</sequence>
<dbReference type="EMBL" id="JAANIU010005984">
    <property type="protein sequence ID" value="KAG1544349.1"/>
    <property type="molecule type" value="Genomic_DNA"/>
</dbReference>
<gene>
    <name evidence="2" type="ORF">G6F50_013881</name>
</gene>
<evidence type="ECO:0000313" key="3">
    <source>
        <dbReference type="Proteomes" id="UP000740926"/>
    </source>
</evidence>
<feature type="compositionally biased region" description="Basic and acidic residues" evidence="1">
    <location>
        <begin position="121"/>
        <end position="145"/>
    </location>
</feature>
<feature type="region of interest" description="Disordered" evidence="1">
    <location>
        <begin position="1"/>
        <end position="45"/>
    </location>
</feature>
<protein>
    <submittedName>
        <fullName evidence="2">Uncharacterized protein</fullName>
    </submittedName>
</protein>
<feature type="region of interest" description="Disordered" evidence="1">
    <location>
        <begin position="111"/>
        <end position="186"/>
    </location>
</feature>
<accession>A0A9P6YCV5</accession>
<comment type="caution">
    <text evidence="2">The sequence shown here is derived from an EMBL/GenBank/DDBJ whole genome shotgun (WGS) entry which is preliminary data.</text>
</comment>
<evidence type="ECO:0000256" key="1">
    <source>
        <dbReference type="SAM" id="MobiDB-lite"/>
    </source>
</evidence>
<feature type="region of interest" description="Disordered" evidence="1">
    <location>
        <begin position="64"/>
        <end position="96"/>
    </location>
</feature>
<feature type="compositionally biased region" description="Basic residues" evidence="1">
    <location>
        <begin position="146"/>
        <end position="157"/>
    </location>
</feature>
<dbReference type="Proteomes" id="UP000740926">
    <property type="component" value="Unassembled WGS sequence"/>
</dbReference>
<reference evidence="2 3" key="1">
    <citation type="journal article" date="2020" name="Microb. Genom.">
        <title>Genetic diversity of clinical and environmental Mucorales isolates obtained from an investigation of mucormycosis cases among solid organ transplant recipients.</title>
        <authorList>
            <person name="Nguyen M.H."/>
            <person name="Kaul D."/>
            <person name="Muto C."/>
            <person name="Cheng S.J."/>
            <person name="Richter R.A."/>
            <person name="Bruno V.M."/>
            <person name="Liu G."/>
            <person name="Beyhan S."/>
            <person name="Sundermann A.J."/>
            <person name="Mounaud S."/>
            <person name="Pasculle A.W."/>
            <person name="Nierman W.C."/>
            <person name="Driscoll E."/>
            <person name="Cumbie R."/>
            <person name="Clancy C.J."/>
            <person name="Dupont C.L."/>
        </authorList>
    </citation>
    <scope>NUCLEOTIDE SEQUENCE [LARGE SCALE GENOMIC DNA]</scope>
    <source>
        <strain evidence="2 3">GL24</strain>
    </source>
</reference>